<sequence length="514" mass="58999">MVHFHQRPDGAGCAVTFRKAMPRQLPTGPRTLPTQQEAETPDGPGKKSGRINKFFRINWSSRKKNAKSSSSPSKTGAKSAPTRSAQKSRRKRPMNKARKRVKASSDRKANRTKKSDGPKKTPSKKPLNLTPSAEQLLISKDEDEIAEDYMLTMAVDMMTTEGEAFAGKAQDPRLAWASMVLEQGALYIMKKFRKVQRFKPGRYSVAAFKANPQKNRYNDIQCIDETRVILRDHTSDYIHANWVTTPKGKKFICTQGPMPTTVSDFWHMILQEDCRTIIMLCRLEEDKKQKCVQYYPNKTSQPFLIDNTVVKLVKQKWSEELGVMTSVWNVKHREREFELRHIQYKNWPDHSAPKDSLGVLELHKVIKKNPEDHPVVIHCSAGVGRTCTLAGVEILLEQMRTLNFQSSITIVKTMRRSRLGAVQRAIQYLFMHLVVLEWLCQEDVIESDDPRMATFRDIFDQLSARAAKLRLNKLKKRKNCKENPEKEDHQKIDKKSKSASIKEEQKPLPVKEGD</sequence>
<dbReference type="InterPro" id="IPR029021">
    <property type="entry name" value="Prot-tyrosine_phosphatase-like"/>
</dbReference>
<feature type="compositionally biased region" description="Basic and acidic residues" evidence="1">
    <location>
        <begin position="103"/>
        <end position="119"/>
    </location>
</feature>
<evidence type="ECO:0000259" key="3">
    <source>
        <dbReference type="PROSITE" id="PS50056"/>
    </source>
</evidence>
<dbReference type="SMART" id="SM00404">
    <property type="entry name" value="PTPc_motif"/>
    <property type="match status" value="1"/>
</dbReference>
<dbReference type="PANTHER" id="PTHR46163">
    <property type="entry name" value="TYROSINE-PROTEIN PHOSPHATASE-RELATED"/>
    <property type="match status" value="1"/>
</dbReference>
<organism evidence="4 5">
    <name type="scientific">Ancylostoma ceylanicum</name>
    <dbReference type="NCBI Taxonomy" id="53326"/>
    <lineage>
        <taxon>Eukaryota</taxon>
        <taxon>Metazoa</taxon>
        <taxon>Ecdysozoa</taxon>
        <taxon>Nematoda</taxon>
        <taxon>Chromadorea</taxon>
        <taxon>Rhabditida</taxon>
        <taxon>Rhabditina</taxon>
        <taxon>Rhabditomorpha</taxon>
        <taxon>Strongyloidea</taxon>
        <taxon>Ancylostomatidae</taxon>
        <taxon>Ancylostomatinae</taxon>
        <taxon>Ancylostoma</taxon>
    </lineage>
</organism>
<dbReference type="InterPro" id="IPR003595">
    <property type="entry name" value="Tyr_Pase_cat"/>
</dbReference>
<dbReference type="Pfam" id="PF00102">
    <property type="entry name" value="Y_phosphatase"/>
    <property type="match status" value="1"/>
</dbReference>
<reference evidence="5" key="1">
    <citation type="journal article" date="2015" name="Nat. Genet.">
        <title>The genome and transcriptome of the zoonotic hookworm Ancylostoma ceylanicum identify infection-specific gene families.</title>
        <authorList>
            <person name="Schwarz E.M."/>
            <person name="Hu Y."/>
            <person name="Antoshechkin I."/>
            <person name="Miller M.M."/>
            <person name="Sternberg P.W."/>
            <person name="Aroian R.V."/>
        </authorList>
    </citation>
    <scope>NUCLEOTIDE SEQUENCE</scope>
    <source>
        <strain evidence="5">HY135</strain>
    </source>
</reference>
<dbReference type="PROSITE" id="PS50055">
    <property type="entry name" value="TYR_PHOSPHATASE_PTP"/>
    <property type="match status" value="1"/>
</dbReference>
<dbReference type="STRING" id="53326.A0A016SGI2"/>
<protein>
    <recommendedName>
        <fullName evidence="6">Protein-tyrosine phosphatase</fullName>
    </recommendedName>
</protein>
<dbReference type="SMART" id="SM00194">
    <property type="entry name" value="PTPc"/>
    <property type="match status" value="1"/>
</dbReference>
<dbReference type="PRINTS" id="PR00700">
    <property type="entry name" value="PRTYPHPHTASE"/>
</dbReference>
<proteinExistence type="predicted"/>
<evidence type="ECO:0000313" key="5">
    <source>
        <dbReference type="Proteomes" id="UP000024635"/>
    </source>
</evidence>
<evidence type="ECO:0000256" key="1">
    <source>
        <dbReference type="SAM" id="MobiDB-lite"/>
    </source>
</evidence>
<feature type="compositionally biased region" description="Basic residues" evidence="1">
    <location>
        <begin position="86"/>
        <end position="102"/>
    </location>
</feature>
<dbReference type="CDD" id="cd00047">
    <property type="entry name" value="PTPc"/>
    <property type="match status" value="1"/>
</dbReference>
<dbReference type="InterPro" id="IPR000242">
    <property type="entry name" value="PTP_cat"/>
</dbReference>
<name>A0A016SGI2_9BILA</name>
<dbReference type="AlphaFoldDB" id="A0A016SGI2"/>
<dbReference type="OrthoDB" id="10253954at2759"/>
<keyword evidence="5" id="KW-1185">Reference proteome</keyword>
<feature type="region of interest" description="Disordered" evidence="1">
    <location>
        <begin position="475"/>
        <end position="514"/>
    </location>
</feature>
<feature type="domain" description="Tyrosine specific protein phosphatases" evidence="3">
    <location>
        <begin position="360"/>
        <end position="429"/>
    </location>
</feature>
<comment type="caution">
    <text evidence="4">The sequence shown here is derived from an EMBL/GenBank/DDBJ whole genome shotgun (WGS) entry which is preliminary data.</text>
</comment>
<dbReference type="PROSITE" id="PS50056">
    <property type="entry name" value="TYR_PHOSPHATASE_2"/>
    <property type="match status" value="1"/>
</dbReference>
<dbReference type="SUPFAM" id="SSF52799">
    <property type="entry name" value="(Phosphotyrosine protein) phosphatases II"/>
    <property type="match status" value="1"/>
</dbReference>
<dbReference type="Proteomes" id="UP000024635">
    <property type="component" value="Unassembled WGS sequence"/>
</dbReference>
<accession>A0A016SGI2</accession>
<dbReference type="EMBL" id="JARK01001568">
    <property type="protein sequence ID" value="EYB89456.1"/>
    <property type="molecule type" value="Genomic_DNA"/>
</dbReference>
<dbReference type="Gene3D" id="3.90.190.10">
    <property type="entry name" value="Protein tyrosine phosphatase superfamily"/>
    <property type="match status" value="1"/>
</dbReference>
<evidence type="ECO:0000313" key="4">
    <source>
        <dbReference type="EMBL" id="EYB89456.1"/>
    </source>
</evidence>
<feature type="domain" description="Tyrosine-protein phosphatase" evidence="2">
    <location>
        <begin position="188"/>
        <end position="438"/>
    </location>
</feature>
<feature type="compositionally biased region" description="Basic and acidic residues" evidence="1">
    <location>
        <begin position="480"/>
        <end position="514"/>
    </location>
</feature>
<feature type="compositionally biased region" description="Low complexity" evidence="1">
    <location>
        <begin position="67"/>
        <end position="80"/>
    </location>
</feature>
<dbReference type="InterPro" id="IPR000387">
    <property type="entry name" value="Tyr_Pase_dom"/>
</dbReference>
<dbReference type="InterPro" id="IPR052782">
    <property type="entry name" value="Oocyte-zygote_transition_reg"/>
</dbReference>
<gene>
    <name evidence="4" type="primary">Acey_s0232.g3066</name>
    <name evidence="4" type="ORF">Y032_0232g3066</name>
</gene>
<evidence type="ECO:0000259" key="2">
    <source>
        <dbReference type="PROSITE" id="PS50055"/>
    </source>
</evidence>
<dbReference type="GO" id="GO:0004725">
    <property type="term" value="F:protein tyrosine phosphatase activity"/>
    <property type="evidence" value="ECO:0007669"/>
    <property type="project" value="InterPro"/>
</dbReference>
<feature type="region of interest" description="Disordered" evidence="1">
    <location>
        <begin position="1"/>
        <end position="134"/>
    </location>
</feature>
<evidence type="ECO:0008006" key="6">
    <source>
        <dbReference type="Google" id="ProtNLM"/>
    </source>
</evidence>